<evidence type="ECO:0000313" key="3">
    <source>
        <dbReference type="Proteomes" id="UP000322165"/>
    </source>
</evidence>
<proteinExistence type="predicted"/>
<dbReference type="EMBL" id="VUOD01000002">
    <property type="protein sequence ID" value="KAA2285771.1"/>
    <property type="molecule type" value="Genomic_DNA"/>
</dbReference>
<evidence type="ECO:0008006" key="4">
    <source>
        <dbReference type="Google" id="ProtNLM"/>
    </source>
</evidence>
<dbReference type="Proteomes" id="UP000322165">
    <property type="component" value="Unassembled WGS sequence"/>
</dbReference>
<evidence type="ECO:0000313" key="2">
    <source>
        <dbReference type="EMBL" id="KAA2285771.1"/>
    </source>
</evidence>
<accession>A0A5B2ZF99</accession>
<dbReference type="AlphaFoldDB" id="A0A5B2ZF99"/>
<dbReference type="RefSeq" id="WP_149859872.1">
    <property type="nucleotide sequence ID" value="NZ_VUOD01000002.1"/>
</dbReference>
<keyword evidence="1" id="KW-0732">Signal</keyword>
<sequence>MNTVRSIRGLALMGVAALGLIAMTPAFAESDFQTGNGAFSANADLNFRVVIPRFISFRVGSTGSTVDLVQFDVPAANVGDGSPINRSNAGGAPIPVSLLSNVGNVNLSATGSGSGLTDGTNTIPWSEILGTSSDNANFPVPAVGAAATTLNAPASGVINRTADWTFQYANNTVVGAGQYDGTVTYTAAAP</sequence>
<reference evidence="2 3" key="1">
    <citation type="submission" date="2019-09" db="EMBL/GenBank/DDBJ databases">
        <title>Arenimonas chukotkensis sp. nov., a bacterium isolated from Chukotka hot spring, Arctic region, Russia.</title>
        <authorList>
            <person name="Zayulina K.S."/>
            <person name="Prokofeva M.I."/>
            <person name="Elcheninov A.G."/>
            <person name="Novikov A."/>
            <person name="Kochetkova T.V."/>
            <person name="Kublanov I.V."/>
        </authorList>
    </citation>
    <scope>NUCLEOTIDE SEQUENCE [LARGE SCALE GENOMIC DNA]</scope>
    <source>
        <strain evidence="2 3">3729k</strain>
    </source>
</reference>
<evidence type="ECO:0000256" key="1">
    <source>
        <dbReference type="SAM" id="SignalP"/>
    </source>
</evidence>
<gene>
    <name evidence="2" type="ORF">F0415_03870</name>
</gene>
<feature type="signal peptide" evidence="1">
    <location>
        <begin position="1"/>
        <end position="28"/>
    </location>
</feature>
<keyword evidence="3" id="KW-1185">Reference proteome</keyword>
<organism evidence="2 3">
    <name type="scientific">Arenimonas fontis</name>
    <dbReference type="NCBI Taxonomy" id="2608255"/>
    <lineage>
        <taxon>Bacteria</taxon>
        <taxon>Pseudomonadati</taxon>
        <taxon>Pseudomonadota</taxon>
        <taxon>Gammaproteobacteria</taxon>
        <taxon>Lysobacterales</taxon>
        <taxon>Lysobacteraceae</taxon>
        <taxon>Arenimonas</taxon>
    </lineage>
</organism>
<feature type="chain" id="PRO_5023022537" description="WxL domain-containing protein" evidence="1">
    <location>
        <begin position="29"/>
        <end position="190"/>
    </location>
</feature>
<reference evidence="2 3" key="2">
    <citation type="submission" date="2019-09" db="EMBL/GenBank/DDBJ databases">
        <authorList>
            <person name="Mazur A."/>
        </authorList>
    </citation>
    <scope>NUCLEOTIDE SEQUENCE [LARGE SCALE GENOMIC DNA]</scope>
    <source>
        <strain evidence="2 3">3729k</strain>
    </source>
</reference>
<protein>
    <recommendedName>
        <fullName evidence="4">WxL domain-containing protein</fullName>
    </recommendedName>
</protein>
<name>A0A5B2ZF99_9GAMM</name>
<comment type="caution">
    <text evidence="2">The sequence shown here is derived from an EMBL/GenBank/DDBJ whole genome shotgun (WGS) entry which is preliminary data.</text>
</comment>